<proteinExistence type="inferred from homology"/>
<dbReference type="Gene3D" id="1.10.150.130">
    <property type="match status" value="1"/>
</dbReference>
<dbReference type="InterPro" id="IPR050090">
    <property type="entry name" value="Tyrosine_recombinase_XerCD"/>
</dbReference>
<dbReference type="HOGENOM" id="CLU_027562_17_6_9"/>
<dbReference type="CDD" id="cd01189">
    <property type="entry name" value="INT_ICEBs1_C_like"/>
    <property type="match status" value="1"/>
</dbReference>
<keyword evidence="2" id="KW-0238">DNA-binding</keyword>
<dbReference type="SUPFAM" id="SSF56349">
    <property type="entry name" value="DNA breaking-rejoining enzymes"/>
    <property type="match status" value="1"/>
</dbReference>
<evidence type="ECO:0000256" key="2">
    <source>
        <dbReference type="ARBA" id="ARBA00023125"/>
    </source>
</evidence>
<accession>J9W6X5</accession>
<evidence type="ECO:0000313" key="5">
    <source>
        <dbReference type="EMBL" id="AFR99955.1"/>
    </source>
</evidence>
<dbReference type="InterPro" id="IPR013762">
    <property type="entry name" value="Integrase-like_cat_sf"/>
</dbReference>
<gene>
    <name evidence="5" type="primary">int</name>
    <name evidence="5" type="ORF">LBUCD034_0908</name>
</gene>
<dbReference type="EMBL" id="CP003043">
    <property type="protein sequence ID" value="AFR99955.1"/>
    <property type="molecule type" value="Genomic_DNA"/>
</dbReference>
<dbReference type="PANTHER" id="PTHR30349:SF64">
    <property type="entry name" value="PROPHAGE INTEGRASE INTD-RELATED"/>
    <property type="match status" value="1"/>
</dbReference>
<dbReference type="InterPro" id="IPR010998">
    <property type="entry name" value="Integrase_recombinase_N"/>
</dbReference>
<dbReference type="PANTHER" id="PTHR30349">
    <property type="entry name" value="PHAGE INTEGRASE-RELATED"/>
    <property type="match status" value="1"/>
</dbReference>
<dbReference type="Pfam" id="PF00589">
    <property type="entry name" value="Phage_integrase"/>
    <property type="match status" value="1"/>
</dbReference>
<dbReference type="RefSeq" id="WP_014939737.1">
    <property type="nucleotide sequence ID" value="NC_018610.1"/>
</dbReference>
<dbReference type="InterPro" id="IPR011010">
    <property type="entry name" value="DNA_brk_join_enz"/>
</dbReference>
<feature type="domain" description="Tyr recombinase" evidence="4">
    <location>
        <begin position="162"/>
        <end position="366"/>
    </location>
</feature>
<evidence type="ECO:0000256" key="3">
    <source>
        <dbReference type="ARBA" id="ARBA00023172"/>
    </source>
</evidence>
<evidence type="ECO:0000313" key="6">
    <source>
        <dbReference type="Proteomes" id="UP000007332"/>
    </source>
</evidence>
<dbReference type="PATRIC" id="fig|1071400.3.peg.865"/>
<protein>
    <submittedName>
        <fullName evidence="5">Bacteriophage integrase</fullName>
    </submittedName>
</protein>
<comment type="similarity">
    <text evidence="1">Belongs to the 'phage' integrase family.</text>
</comment>
<organism evidence="5 6">
    <name type="scientific">Lentilactobacillus buchneri subsp. silagei CD034</name>
    <dbReference type="NCBI Taxonomy" id="1071400"/>
    <lineage>
        <taxon>Bacteria</taxon>
        <taxon>Bacillati</taxon>
        <taxon>Bacillota</taxon>
        <taxon>Bacilli</taxon>
        <taxon>Lactobacillales</taxon>
        <taxon>Lactobacillaceae</taxon>
        <taxon>Lentilactobacillus</taxon>
        <taxon>Lentilactobacillus buchneri subsp. silagei</taxon>
    </lineage>
</organism>
<dbReference type="GO" id="GO:0003677">
    <property type="term" value="F:DNA binding"/>
    <property type="evidence" value="ECO:0007669"/>
    <property type="project" value="UniProtKB-KW"/>
</dbReference>
<sequence>MAIARLENGMWQARVSYRDGVRYRRRSKNFKRKTEAEHWETDMRAKINSGADFRNANITFADYFDRWVSIYKTDGVAKHTHDMYELTAQHLRHYFPAQKLIDIQKEDYQKFMNLFGNSHGIATSRKTNQQIRSAIQDALAENLIQRDFTFKVKITGSSPKPVDDKFLDLDDYAILRDYLIKHADFEHISSAMLLFQLETGTRFEEAAGMTWDHLDLKTGKVIIDRQWYPAANTFTKTKGNGQADGTITIPENYCRALKKFKEEAIEFFSDQKLDYAKLNPRGLVFFSKFRRIITNDSANRALSRICAKLEIKRVTTHAMRHTHASYLIQNGANLTYVQHRLRHKKLQTTINTYIHFVEKENGKSDKEAMKLLGKGFNN</sequence>
<dbReference type="OrthoDB" id="9803188at2"/>
<dbReference type="Gene3D" id="1.10.443.10">
    <property type="entry name" value="Intergrase catalytic core"/>
    <property type="match status" value="1"/>
</dbReference>
<dbReference type="InterPro" id="IPR002104">
    <property type="entry name" value="Integrase_catalytic"/>
</dbReference>
<dbReference type="eggNOG" id="COG0582">
    <property type="taxonomic scope" value="Bacteria"/>
</dbReference>
<dbReference type="Proteomes" id="UP000007332">
    <property type="component" value="Chromosome"/>
</dbReference>
<reference evidence="5 6" key="1">
    <citation type="journal article" date="2012" name="J. Biotechnol.">
        <title>Insights into the completely annotated genome of Lactobacillus buchneri CD034, a strain isolated from stable grass silage.</title>
        <authorList>
            <person name="Heinl S."/>
            <person name="Wibberg D."/>
            <person name="Eikmeyer F."/>
            <person name="Szczepanowski R."/>
            <person name="Blom J."/>
            <person name="Linke B."/>
            <person name="Goesmann A."/>
            <person name="Grabherr R."/>
            <person name="Schwab H."/>
            <person name="Puhler A."/>
            <person name="Schluter A."/>
        </authorList>
    </citation>
    <scope>NUCLEOTIDE SEQUENCE [LARGE SCALE GENOMIC DNA]</scope>
    <source>
        <strain evidence="5 6">CD034</strain>
    </source>
</reference>
<evidence type="ECO:0000256" key="1">
    <source>
        <dbReference type="ARBA" id="ARBA00008857"/>
    </source>
</evidence>
<dbReference type="KEGG" id="lbn:LBUCD034_0908"/>
<dbReference type="GO" id="GO:0015074">
    <property type="term" value="P:DNA integration"/>
    <property type="evidence" value="ECO:0007669"/>
    <property type="project" value="InterPro"/>
</dbReference>
<dbReference type="STRING" id="1071400.LBUCD034_0908"/>
<name>J9W6X5_LENBU</name>
<dbReference type="PROSITE" id="PS51898">
    <property type="entry name" value="TYR_RECOMBINASE"/>
    <property type="match status" value="1"/>
</dbReference>
<evidence type="ECO:0000259" key="4">
    <source>
        <dbReference type="PROSITE" id="PS51898"/>
    </source>
</evidence>
<keyword evidence="6" id="KW-1185">Reference proteome</keyword>
<dbReference type="GO" id="GO:0006310">
    <property type="term" value="P:DNA recombination"/>
    <property type="evidence" value="ECO:0007669"/>
    <property type="project" value="UniProtKB-KW"/>
</dbReference>
<dbReference type="AlphaFoldDB" id="J9W6X5"/>
<keyword evidence="3" id="KW-0233">DNA recombination</keyword>